<feature type="region of interest" description="Disordered" evidence="1">
    <location>
        <begin position="130"/>
        <end position="158"/>
    </location>
</feature>
<accession>A0A087SMX0</accession>
<evidence type="ECO:0000256" key="1">
    <source>
        <dbReference type="SAM" id="MobiDB-lite"/>
    </source>
</evidence>
<gene>
    <name evidence="2" type="ORF">F751_5906</name>
</gene>
<organism evidence="2 3">
    <name type="scientific">Auxenochlorella protothecoides</name>
    <name type="common">Green microalga</name>
    <name type="synonym">Chlorella protothecoides</name>
    <dbReference type="NCBI Taxonomy" id="3075"/>
    <lineage>
        <taxon>Eukaryota</taxon>
        <taxon>Viridiplantae</taxon>
        <taxon>Chlorophyta</taxon>
        <taxon>core chlorophytes</taxon>
        <taxon>Trebouxiophyceae</taxon>
        <taxon>Chlorellales</taxon>
        <taxon>Chlorellaceae</taxon>
        <taxon>Auxenochlorella</taxon>
    </lineage>
</organism>
<protein>
    <submittedName>
        <fullName evidence="2">Uncharacterized protein</fullName>
    </submittedName>
</protein>
<dbReference type="EMBL" id="KL662141">
    <property type="protein sequence ID" value="KFM27074.1"/>
    <property type="molecule type" value="Genomic_DNA"/>
</dbReference>
<keyword evidence="3" id="KW-1185">Reference proteome</keyword>
<evidence type="ECO:0000313" key="3">
    <source>
        <dbReference type="Proteomes" id="UP000028924"/>
    </source>
</evidence>
<feature type="compositionally biased region" description="Low complexity" evidence="1">
    <location>
        <begin position="136"/>
        <end position="148"/>
    </location>
</feature>
<proteinExistence type="predicted"/>
<sequence length="158" mass="16996">MLSDSDFRIQAMAEVTNASSSWVECTAITPRMARLLSVLNGSCHCPESPSAPASRTRCRSRDERCTWLSLSFTISSTSSITSEASWVRLSASASLLAVSLRAARRSQNPRSKLSRFLATASGKEPEARAAVRWSISSSRATTSATPRPWDGMARGGPA</sequence>
<reference evidence="2 3" key="1">
    <citation type="journal article" date="2014" name="BMC Genomics">
        <title>Oil accumulation mechanisms of the oleaginous microalga Chlorella protothecoides revealed through its genome, transcriptomes, and proteomes.</title>
        <authorList>
            <person name="Gao C."/>
            <person name="Wang Y."/>
            <person name="Shen Y."/>
            <person name="Yan D."/>
            <person name="He X."/>
            <person name="Dai J."/>
            <person name="Wu Q."/>
        </authorList>
    </citation>
    <scope>NUCLEOTIDE SEQUENCE [LARGE SCALE GENOMIC DNA]</scope>
    <source>
        <strain evidence="2 3">0710</strain>
    </source>
</reference>
<dbReference type="AlphaFoldDB" id="A0A087SMX0"/>
<dbReference type="GeneID" id="23617297"/>
<dbReference type="KEGG" id="apro:F751_5906"/>
<dbReference type="Proteomes" id="UP000028924">
    <property type="component" value="Unassembled WGS sequence"/>
</dbReference>
<dbReference type="RefSeq" id="XP_011400030.1">
    <property type="nucleotide sequence ID" value="XM_011401728.1"/>
</dbReference>
<evidence type="ECO:0000313" key="2">
    <source>
        <dbReference type="EMBL" id="KFM27074.1"/>
    </source>
</evidence>
<name>A0A087SMX0_AUXPR</name>